<sequence length="499" mass="53858">MKLARCCSDSAECIWVRSGFGHARVLKNVKFLAIGLAAGWVRVGPRGLVARWRPEHLVLVSVQGFLFFFESEEPLQVVHALSLSSVVSVTGSDQAVRLRFADEEETLRWQQRLEAAKESAKTPQPEFFAHRKVVAGAGGWGGGDVTAGERQKRCWDGSGISSSFASLTRSAVWRAFSAAEYAVLLHSWLRAAVELAASARGPEVKHSMVLSCQVPVQAAAWDAEGLDTAWRRAAAAEALRRHQAPTCGGGRFNNDRSTCTSPEDVLDNVLDTNLALVQDCAQENRARSPARCGLDFVSFAHGGAAIPRLRPLLAQRVVQVKLKKSDGVFTTANEEVALWRSVMVFLHDAVEEEEEEDEEEHDDSSPLGEVLRRTLLIPVPGAISPAEVPATSDALVAPTTGWRAVRCFPADLLNAPPGRRGLPAVDLDLLSTKATLLAKEFGQVVGGDWHATKMDASDAADAQKEIQAIGDLILARGGKDCQEIAVKVALQRLVVAVGT</sequence>
<organism evidence="1 2">
    <name type="scientific">Symbiodinium microadriaticum</name>
    <name type="common">Dinoflagellate</name>
    <name type="synonym">Zooxanthella microadriatica</name>
    <dbReference type="NCBI Taxonomy" id="2951"/>
    <lineage>
        <taxon>Eukaryota</taxon>
        <taxon>Sar</taxon>
        <taxon>Alveolata</taxon>
        <taxon>Dinophyceae</taxon>
        <taxon>Suessiales</taxon>
        <taxon>Symbiodiniaceae</taxon>
        <taxon>Symbiodinium</taxon>
    </lineage>
</organism>
<evidence type="ECO:0000313" key="2">
    <source>
        <dbReference type="Proteomes" id="UP000186817"/>
    </source>
</evidence>
<name>A0A1Q9CKN2_SYMMI</name>
<accession>A0A1Q9CKN2</accession>
<dbReference type="Proteomes" id="UP000186817">
    <property type="component" value="Unassembled WGS sequence"/>
</dbReference>
<dbReference type="OrthoDB" id="10264538at2759"/>
<proteinExistence type="predicted"/>
<evidence type="ECO:0008006" key="3">
    <source>
        <dbReference type="Google" id="ProtNLM"/>
    </source>
</evidence>
<comment type="caution">
    <text evidence="1">The sequence shown here is derived from an EMBL/GenBank/DDBJ whole genome shotgun (WGS) entry which is preliminary data.</text>
</comment>
<gene>
    <name evidence="1" type="ORF">AK812_SmicGene35800</name>
</gene>
<evidence type="ECO:0000313" key="1">
    <source>
        <dbReference type="EMBL" id="OLP83466.1"/>
    </source>
</evidence>
<dbReference type="AlphaFoldDB" id="A0A1Q9CKN2"/>
<protein>
    <recommendedName>
        <fullName evidence="3">PH domain-containing protein</fullName>
    </recommendedName>
</protein>
<keyword evidence="2" id="KW-1185">Reference proteome</keyword>
<dbReference type="EMBL" id="LSRX01001115">
    <property type="protein sequence ID" value="OLP83466.1"/>
    <property type="molecule type" value="Genomic_DNA"/>
</dbReference>
<reference evidence="1 2" key="1">
    <citation type="submission" date="2016-02" db="EMBL/GenBank/DDBJ databases">
        <title>Genome analysis of coral dinoflagellate symbionts highlights evolutionary adaptations to a symbiotic lifestyle.</title>
        <authorList>
            <person name="Aranda M."/>
            <person name="Li Y."/>
            <person name="Liew Y.J."/>
            <person name="Baumgarten S."/>
            <person name="Simakov O."/>
            <person name="Wilson M."/>
            <person name="Piel J."/>
            <person name="Ashoor H."/>
            <person name="Bougouffa S."/>
            <person name="Bajic V.B."/>
            <person name="Ryu T."/>
            <person name="Ravasi T."/>
            <person name="Bayer T."/>
            <person name="Micklem G."/>
            <person name="Kim H."/>
            <person name="Bhak J."/>
            <person name="Lajeunesse T.C."/>
            <person name="Voolstra C.R."/>
        </authorList>
    </citation>
    <scope>NUCLEOTIDE SEQUENCE [LARGE SCALE GENOMIC DNA]</scope>
    <source>
        <strain evidence="1 2">CCMP2467</strain>
    </source>
</reference>